<evidence type="ECO:0000313" key="7">
    <source>
        <dbReference type="EMBL" id="KAK7246270.1"/>
    </source>
</evidence>
<sequence>MKLNNQIFFSSILICFALLGDCAYGFPNIFAPFFSSPTPASAPSPAPTPTPTPTPSASSPTSLHTEGRKTMATTTSYNAPKASAQFFDTPNTAGSGSPSNAPTPTADGASDSSFADYLKAKYGDQSKIKYSLALEHICGKTHHSDVCLATISPLLKSKVDVVNVLQAAVAVTTQHVKMSISKIEKHPAVSRDVAASLNDCRDHYSKALVNLQKAKQSIQSRDFGSVTLMLSGVLADVSSAESKIEDLKPSAFKADNFYSLVSVTASNSLSIASMIKN</sequence>
<evidence type="ECO:0000256" key="5">
    <source>
        <dbReference type="SAM" id="SignalP"/>
    </source>
</evidence>
<dbReference type="CDD" id="cd15800">
    <property type="entry name" value="PMEI-like_2"/>
    <property type="match status" value="1"/>
</dbReference>
<dbReference type="EMBL" id="JAYWIO010000008">
    <property type="protein sequence ID" value="KAK7246270.1"/>
    <property type="molecule type" value="Genomic_DNA"/>
</dbReference>
<feature type="compositionally biased region" description="Pro residues" evidence="4">
    <location>
        <begin position="40"/>
        <end position="54"/>
    </location>
</feature>
<organism evidence="7 8">
    <name type="scientific">Crotalaria pallida</name>
    <name type="common">Smooth rattlebox</name>
    <name type="synonym">Crotalaria striata</name>
    <dbReference type="NCBI Taxonomy" id="3830"/>
    <lineage>
        <taxon>Eukaryota</taxon>
        <taxon>Viridiplantae</taxon>
        <taxon>Streptophyta</taxon>
        <taxon>Embryophyta</taxon>
        <taxon>Tracheophyta</taxon>
        <taxon>Spermatophyta</taxon>
        <taxon>Magnoliopsida</taxon>
        <taxon>eudicotyledons</taxon>
        <taxon>Gunneridae</taxon>
        <taxon>Pentapetalae</taxon>
        <taxon>rosids</taxon>
        <taxon>fabids</taxon>
        <taxon>Fabales</taxon>
        <taxon>Fabaceae</taxon>
        <taxon>Papilionoideae</taxon>
        <taxon>50 kb inversion clade</taxon>
        <taxon>genistoids sensu lato</taxon>
        <taxon>core genistoids</taxon>
        <taxon>Crotalarieae</taxon>
        <taxon>Crotalaria</taxon>
    </lineage>
</organism>
<gene>
    <name evidence="7" type="ORF">RIF29_41132</name>
</gene>
<dbReference type="PANTHER" id="PTHR36710">
    <property type="entry name" value="PECTINESTERASE INHIBITOR-LIKE"/>
    <property type="match status" value="1"/>
</dbReference>
<evidence type="ECO:0000256" key="1">
    <source>
        <dbReference type="ARBA" id="ARBA00022729"/>
    </source>
</evidence>
<dbReference type="Gene3D" id="1.20.140.40">
    <property type="entry name" value="Invertase/pectin methylesterase inhibitor family protein"/>
    <property type="match status" value="1"/>
</dbReference>
<evidence type="ECO:0000256" key="3">
    <source>
        <dbReference type="ARBA" id="ARBA00038471"/>
    </source>
</evidence>
<evidence type="ECO:0000256" key="2">
    <source>
        <dbReference type="ARBA" id="ARBA00023157"/>
    </source>
</evidence>
<evidence type="ECO:0000256" key="4">
    <source>
        <dbReference type="SAM" id="MobiDB-lite"/>
    </source>
</evidence>
<comment type="similarity">
    <text evidence="3">Belongs to the PMEI family.</text>
</comment>
<protein>
    <recommendedName>
        <fullName evidence="6">Pectinesterase inhibitor domain-containing protein</fullName>
    </recommendedName>
</protein>
<feature type="domain" description="Pectinesterase inhibitor" evidence="6">
    <location>
        <begin position="129"/>
        <end position="271"/>
    </location>
</feature>
<feature type="compositionally biased region" description="Polar residues" evidence="4">
    <location>
        <begin position="88"/>
        <end position="103"/>
    </location>
</feature>
<evidence type="ECO:0000313" key="8">
    <source>
        <dbReference type="Proteomes" id="UP001372338"/>
    </source>
</evidence>
<comment type="caution">
    <text evidence="7">The sequence shown here is derived from an EMBL/GenBank/DDBJ whole genome shotgun (WGS) entry which is preliminary data.</text>
</comment>
<feature type="region of interest" description="Disordered" evidence="4">
    <location>
        <begin position="40"/>
        <end position="71"/>
    </location>
</feature>
<dbReference type="PANTHER" id="PTHR36710:SF18">
    <property type="entry name" value="PECTINESTERASE INHIBITOR 5-RELATED"/>
    <property type="match status" value="1"/>
</dbReference>
<keyword evidence="1 5" id="KW-0732">Signal</keyword>
<dbReference type="Proteomes" id="UP001372338">
    <property type="component" value="Unassembled WGS sequence"/>
</dbReference>
<name>A0AAN9HP32_CROPI</name>
<evidence type="ECO:0000259" key="6">
    <source>
        <dbReference type="SMART" id="SM00856"/>
    </source>
</evidence>
<feature type="chain" id="PRO_5042962767" description="Pectinesterase inhibitor domain-containing protein" evidence="5">
    <location>
        <begin position="26"/>
        <end position="277"/>
    </location>
</feature>
<dbReference type="SMART" id="SM00856">
    <property type="entry name" value="PMEI"/>
    <property type="match status" value="1"/>
</dbReference>
<keyword evidence="2" id="KW-1015">Disulfide bond</keyword>
<reference evidence="7 8" key="1">
    <citation type="submission" date="2024-01" db="EMBL/GenBank/DDBJ databases">
        <title>The genomes of 5 underutilized Papilionoideae crops provide insights into root nodulation and disease resistanc.</title>
        <authorList>
            <person name="Yuan L."/>
        </authorList>
    </citation>
    <scope>NUCLEOTIDE SEQUENCE [LARGE SCALE GENOMIC DNA]</scope>
    <source>
        <strain evidence="7">ZHUSHIDOU_FW_LH</strain>
        <tissue evidence="7">Leaf</tissue>
    </source>
</reference>
<dbReference type="InterPro" id="IPR006501">
    <property type="entry name" value="Pectinesterase_inhib_dom"/>
</dbReference>
<dbReference type="SUPFAM" id="SSF101148">
    <property type="entry name" value="Plant invertase/pectin methylesterase inhibitor"/>
    <property type="match status" value="1"/>
</dbReference>
<proteinExistence type="inferred from homology"/>
<dbReference type="GO" id="GO:0004857">
    <property type="term" value="F:enzyme inhibitor activity"/>
    <property type="evidence" value="ECO:0007669"/>
    <property type="project" value="InterPro"/>
</dbReference>
<dbReference type="AlphaFoldDB" id="A0AAN9HP32"/>
<dbReference type="Pfam" id="PF04043">
    <property type="entry name" value="PMEI"/>
    <property type="match status" value="1"/>
</dbReference>
<dbReference type="InterPro" id="IPR035513">
    <property type="entry name" value="Invertase/methylesterase_inhib"/>
</dbReference>
<feature type="signal peptide" evidence="5">
    <location>
        <begin position="1"/>
        <end position="25"/>
    </location>
</feature>
<accession>A0AAN9HP32</accession>
<dbReference type="InterPro" id="IPR052421">
    <property type="entry name" value="PCW_Enzyme_Inhibitor"/>
</dbReference>
<dbReference type="NCBIfam" id="TIGR01614">
    <property type="entry name" value="PME_inhib"/>
    <property type="match status" value="1"/>
</dbReference>
<feature type="region of interest" description="Disordered" evidence="4">
    <location>
        <begin position="88"/>
        <end position="108"/>
    </location>
</feature>
<keyword evidence="8" id="KW-1185">Reference proteome</keyword>